<protein>
    <submittedName>
        <fullName evidence="1">Uncharacterized protein</fullName>
    </submittedName>
</protein>
<dbReference type="EMBL" id="BJWL01000004">
    <property type="protein sequence ID" value="GFY86101.1"/>
    <property type="molecule type" value="Genomic_DNA"/>
</dbReference>
<keyword evidence="2" id="KW-1185">Reference proteome</keyword>
<evidence type="ECO:0000313" key="1">
    <source>
        <dbReference type="EMBL" id="GFY86101.1"/>
    </source>
</evidence>
<sequence length="89" mass="9767">MPNAQWGSAKYPPGKLTISGIRSNHSRSRHNVWLANFVEQVVGVDEIRRLALDIDQAVEDVAAWPETRSGHVGMDAASERMRGGALWAA</sequence>
<name>A0A7J0EI10_9ERIC</name>
<dbReference type="AlphaFoldDB" id="A0A7J0EI10"/>
<accession>A0A7J0EI10</accession>
<reference evidence="1 2" key="1">
    <citation type="submission" date="2019-07" db="EMBL/GenBank/DDBJ databases">
        <title>De Novo Assembly of kiwifruit Actinidia rufa.</title>
        <authorList>
            <person name="Sugita-Konishi S."/>
            <person name="Sato K."/>
            <person name="Mori E."/>
            <person name="Abe Y."/>
            <person name="Kisaki G."/>
            <person name="Hamano K."/>
            <person name="Suezawa K."/>
            <person name="Otani M."/>
            <person name="Fukuda T."/>
            <person name="Manabe T."/>
            <person name="Gomi K."/>
            <person name="Tabuchi M."/>
            <person name="Akimitsu K."/>
            <person name="Kataoka I."/>
        </authorList>
    </citation>
    <scope>NUCLEOTIDE SEQUENCE [LARGE SCALE GENOMIC DNA]</scope>
    <source>
        <strain evidence="2">cv. Fuchu</strain>
    </source>
</reference>
<proteinExistence type="predicted"/>
<evidence type="ECO:0000313" key="2">
    <source>
        <dbReference type="Proteomes" id="UP000585474"/>
    </source>
</evidence>
<comment type="caution">
    <text evidence="1">The sequence shown here is derived from an EMBL/GenBank/DDBJ whole genome shotgun (WGS) entry which is preliminary data.</text>
</comment>
<organism evidence="1 2">
    <name type="scientific">Actinidia rufa</name>
    <dbReference type="NCBI Taxonomy" id="165716"/>
    <lineage>
        <taxon>Eukaryota</taxon>
        <taxon>Viridiplantae</taxon>
        <taxon>Streptophyta</taxon>
        <taxon>Embryophyta</taxon>
        <taxon>Tracheophyta</taxon>
        <taxon>Spermatophyta</taxon>
        <taxon>Magnoliopsida</taxon>
        <taxon>eudicotyledons</taxon>
        <taxon>Gunneridae</taxon>
        <taxon>Pentapetalae</taxon>
        <taxon>asterids</taxon>
        <taxon>Ericales</taxon>
        <taxon>Actinidiaceae</taxon>
        <taxon>Actinidia</taxon>
    </lineage>
</organism>
<dbReference type="Proteomes" id="UP000585474">
    <property type="component" value="Unassembled WGS sequence"/>
</dbReference>
<gene>
    <name evidence="1" type="ORF">Acr_04g0008390</name>
</gene>